<sequence length="236" mass="27296">MRSLLLPFLLIFTVARCCHLTIDSNSSVSDVLEHIRKGRIALHELSKFENASKIPELADTVGRLTLDWPTIRKGGYEGRLLMRELKDIRDGLSQLQEDYKLYTYQLGCPLHPSYYDDVRMRIINSFENVRMDWDPPRANASGFQLCHECLDILIRLKMTDSNGYSSYIDTRFCSEEQAIKAKKGIAKADVTLLAVMSKMCGYFLPQTMDRSEHPSEFERLEVIDKEIYRIIRGTQF</sequence>
<evidence type="ECO:0008006" key="4">
    <source>
        <dbReference type="Google" id="ProtNLM"/>
    </source>
</evidence>
<protein>
    <recommendedName>
        <fullName evidence="4">Prolyl 4-hydroxylase alpha-subunit N-terminal domain-containing protein</fullName>
    </recommendedName>
</protein>
<dbReference type="AlphaFoldDB" id="A0AA39LSP5"/>
<accession>A0AA39LSP5</accession>
<dbReference type="Proteomes" id="UP001175271">
    <property type="component" value="Unassembled WGS sequence"/>
</dbReference>
<dbReference type="EMBL" id="JAUCMV010000003">
    <property type="protein sequence ID" value="KAK0407945.1"/>
    <property type="molecule type" value="Genomic_DNA"/>
</dbReference>
<proteinExistence type="predicted"/>
<evidence type="ECO:0000256" key="1">
    <source>
        <dbReference type="SAM" id="SignalP"/>
    </source>
</evidence>
<feature type="signal peptide" evidence="1">
    <location>
        <begin position="1"/>
        <end position="17"/>
    </location>
</feature>
<comment type="caution">
    <text evidence="2">The sequence shown here is derived from an EMBL/GenBank/DDBJ whole genome shotgun (WGS) entry which is preliminary data.</text>
</comment>
<name>A0AA39LSP5_9BILA</name>
<keyword evidence="1" id="KW-0732">Signal</keyword>
<evidence type="ECO:0000313" key="3">
    <source>
        <dbReference type="Proteomes" id="UP001175271"/>
    </source>
</evidence>
<gene>
    <name evidence="2" type="ORF">QR680_003689</name>
</gene>
<reference evidence="2" key="1">
    <citation type="submission" date="2023-06" db="EMBL/GenBank/DDBJ databases">
        <title>Genomic analysis of the entomopathogenic nematode Steinernema hermaphroditum.</title>
        <authorList>
            <person name="Schwarz E.M."/>
            <person name="Heppert J.K."/>
            <person name="Baniya A."/>
            <person name="Schwartz H.T."/>
            <person name="Tan C.-H."/>
            <person name="Antoshechkin I."/>
            <person name="Sternberg P.W."/>
            <person name="Goodrich-Blair H."/>
            <person name="Dillman A.R."/>
        </authorList>
    </citation>
    <scope>NUCLEOTIDE SEQUENCE</scope>
    <source>
        <strain evidence="2">PS9179</strain>
        <tissue evidence="2">Whole animal</tissue>
    </source>
</reference>
<evidence type="ECO:0000313" key="2">
    <source>
        <dbReference type="EMBL" id="KAK0407945.1"/>
    </source>
</evidence>
<feature type="chain" id="PRO_5041363026" description="Prolyl 4-hydroxylase alpha-subunit N-terminal domain-containing protein" evidence="1">
    <location>
        <begin position="18"/>
        <end position="236"/>
    </location>
</feature>
<organism evidence="2 3">
    <name type="scientific">Steinernema hermaphroditum</name>
    <dbReference type="NCBI Taxonomy" id="289476"/>
    <lineage>
        <taxon>Eukaryota</taxon>
        <taxon>Metazoa</taxon>
        <taxon>Ecdysozoa</taxon>
        <taxon>Nematoda</taxon>
        <taxon>Chromadorea</taxon>
        <taxon>Rhabditida</taxon>
        <taxon>Tylenchina</taxon>
        <taxon>Panagrolaimomorpha</taxon>
        <taxon>Strongyloidoidea</taxon>
        <taxon>Steinernematidae</taxon>
        <taxon>Steinernema</taxon>
    </lineage>
</organism>
<keyword evidence="3" id="KW-1185">Reference proteome</keyword>